<sequence>MMLTYNFQNVTGPLYEYIYLRLKEDILSGKLAPHEKLPSKRSFANNNGISTITIQNAYDQLISEGYVYTRPKKGYYVANINQTKIIPTQAKIDLGIQTPPQPLKFDCDLSSNQLAPKSFPFSVWTKLLRQTIAQRKDALMEVSPTGGQTELRQAIAEHLKSFRGMLVDPNQIIVGAGTEYLYSLLIQLLGQDKKYCTENPGYKRLAQIYQQAGVDCTYIDIDDYGVTADDLRNSQADIAHLSPNHHFPTGISMPANRRYEILAWANEMNGRYIIEDDYDSEFRLQGRPIPTLFSSDACEKVIYLNTFSKSLTPTIRISYMVLPAHLANRFYQQLSFYACTVSNFEQYTLAAFIGQGYFEKHINRMRLYYRRQRSRVIKIITTSSLAPYCEILENDAGLHFVLKLKTKLSDQEITQRMAQAGIHLTSMAAYYLTPEHVSQHLFIINYSNINTDKLHDACQKLTEIIKKGAIRK</sequence>
<dbReference type="Gene3D" id="3.40.640.10">
    <property type="entry name" value="Type I PLP-dependent aspartate aminotransferase-like (Major domain)"/>
    <property type="match status" value="1"/>
</dbReference>
<comment type="caution">
    <text evidence="8">The sequence shown here is derived from an EMBL/GenBank/DDBJ whole genome shotgun (WGS) entry which is preliminary data.</text>
</comment>
<dbReference type="CDD" id="cd07377">
    <property type="entry name" value="WHTH_GntR"/>
    <property type="match status" value="1"/>
</dbReference>
<dbReference type="Pfam" id="PF00155">
    <property type="entry name" value="Aminotran_1_2"/>
    <property type="match status" value="1"/>
</dbReference>
<evidence type="ECO:0000313" key="9">
    <source>
        <dbReference type="Proteomes" id="UP000051048"/>
    </source>
</evidence>
<dbReference type="AlphaFoldDB" id="A0A0R1T4A9"/>
<dbReference type="GO" id="GO:0003700">
    <property type="term" value="F:DNA-binding transcription factor activity"/>
    <property type="evidence" value="ECO:0007669"/>
    <property type="project" value="InterPro"/>
</dbReference>
<evidence type="ECO:0000256" key="6">
    <source>
        <dbReference type="ARBA" id="ARBA00023163"/>
    </source>
</evidence>
<organism evidence="8 9">
    <name type="scientific">Ligilactobacillus equi DSM 15833 = JCM 10991</name>
    <dbReference type="NCBI Taxonomy" id="1423740"/>
    <lineage>
        <taxon>Bacteria</taxon>
        <taxon>Bacillati</taxon>
        <taxon>Bacillota</taxon>
        <taxon>Bacilli</taxon>
        <taxon>Lactobacillales</taxon>
        <taxon>Lactobacillaceae</taxon>
        <taxon>Ligilactobacillus</taxon>
    </lineage>
</organism>
<comment type="similarity">
    <text evidence="1">In the C-terminal section; belongs to the class-I pyridoxal-phosphate-dependent aminotransferase family.</text>
</comment>
<evidence type="ECO:0000256" key="3">
    <source>
        <dbReference type="ARBA" id="ARBA00022898"/>
    </source>
</evidence>
<keyword evidence="2" id="KW-0808">Transferase</keyword>
<dbReference type="SUPFAM" id="SSF46785">
    <property type="entry name" value="Winged helix' DNA-binding domain"/>
    <property type="match status" value="1"/>
</dbReference>
<dbReference type="InterPro" id="IPR015421">
    <property type="entry name" value="PyrdxlP-dep_Trfase_major"/>
</dbReference>
<dbReference type="Pfam" id="PF00392">
    <property type="entry name" value="GntR"/>
    <property type="match status" value="1"/>
</dbReference>
<dbReference type="EMBL" id="AZFH01000202">
    <property type="protein sequence ID" value="KRL76208.1"/>
    <property type="molecule type" value="Genomic_DNA"/>
</dbReference>
<dbReference type="SMART" id="SM00345">
    <property type="entry name" value="HTH_GNTR"/>
    <property type="match status" value="1"/>
</dbReference>
<dbReference type="SUPFAM" id="SSF53383">
    <property type="entry name" value="PLP-dependent transferases"/>
    <property type="match status" value="1"/>
</dbReference>
<gene>
    <name evidence="8" type="ORF">FC36_GL001920</name>
</gene>
<evidence type="ECO:0000256" key="2">
    <source>
        <dbReference type="ARBA" id="ARBA00022576"/>
    </source>
</evidence>
<dbReference type="InterPro" id="IPR036390">
    <property type="entry name" value="WH_DNA-bd_sf"/>
</dbReference>
<dbReference type="InterPro" id="IPR004839">
    <property type="entry name" value="Aminotransferase_I/II_large"/>
</dbReference>
<reference evidence="8 9" key="1">
    <citation type="journal article" date="2015" name="Genome Announc.">
        <title>Expanding the biotechnology potential of lactobacilli through comparative genomics of 213 strains and associated genera.</title>
        <authorList>
            <person name="Sun Z."/>
            <person name="Harris H.M."/>
            <person name="McCann A."/>
            <person name="Guo C."/>
            <person name="Argimon S."/>
            <person name="Zhang W."/>
            <person name="Yang X."/>
            <person name="Jeffery I.B."/>
            <person name="Cooney J.C."/>
            <person name="Kagawa T.F."/>
            <person name="Liu W."/>
            <person name="Song Y."/>
            <person name="Salvetti E."/>
            <person name="Wrobel A."/>
            <person name="Rasinkangas P."/>
            <person name="Parkhill J."/>
            <person name="Rea M.C."/>
            <person name="O'Sullivan O."/>
            <person name="Ritari J."/>
            <person name="Douillard F.P."/>
            <person name="Paul Ross R."/>
            <person name="Yang R."/>
            <person name="Briner A.E."/>
            <person name="Felis G.E."/>
            <person name="de Vos W.M."/>
            <person name="Barrangou R."/>
            <person name="Klaenhammer T.R."/>
            <person name="Caufield P.W."/>
            <person name="Cui Y."/>
            <person name="Zhang H."/>
            <person name="O'Toole P.W."/>
        </authorList>
    </citation>
    <scope>NUCLEOTIDE SEQUENCE [LARGE SCALE GENOMIC DNA]</scope>
    <source>
        <strain evidence="8 9">DSM 15833</strain>
    </source>
</reference>
<evidence type="ECO:0000256" key="1">
    <source>
        <dbReference type="ARBA" id="ARBA00005384"/>
    </source>
</evidence>
<accession>A0A0R1T4A9</accession>
<dbReference type="InterPro" id="IPR051446">
    <property type="entry name" value="HTH_trans_reg/aminotransferase"/>
</dbReference>
<keyword evidence="3" id="KW-0663">Pyridoxal phosphate</keyword>
<dbReference type="PATRIC" id="fig|1423740.3.peg.2085"/>
<dbReference type="Gene3D" id="1.10.10.10">
    <property type="entry name" value="Winged helix-like DNA-binding domain superfamily/Winged helix DNA-binding domain"/>
    <property type="match status" value="1"/>
</dbReference>
<evidence type="ECO:0000313" key="8">
    <source>
        <dbReference type="EMBL" id="KRL76208.1"/>
    </source>
</evidence>
<evidence type="ECO:0000259" key="7">
    <source>
        <dbReference type="PROSITE" id="PS50949"/>
    </source>
</evidence>
<evidence type="ECO:0000256" key="4">
    <source>
        <dbReference type="ARBA" id="ARBA00023015"/>
    </source>
</evidence>
<keyword evidence="5" id="KW-0238">DNA-binding</keyword>
<proteinExistence type="inferred from homology"/>
<keyword evidence="2" id="KW-0032">Aminotransferase</keyword>
<dbReference type="Proteomes" id="UP000051048">
    <property type="component" value="Unassembled WGS sequence"/>
</dbReference>
<protein>
    <recommendedName>
        <fullName evidence="7">HTH gntR-type domain-containing protein</fullName>
    </recommendedName>
</protein>
<dbReference type="GO" id="GO:0030170">
    <property type="term" value="F:pyridoxal phosphate binding"/>
    <property type="evidence" value="ECO:0007669"/>
    <property type="project" value="InterPro"/>
</dbReference>
<keyword evidence="6" id="KW-0804">Transcription</keyword>
<dbReference type="STRING" id="1423740.FC36_GL001920"/>
<feature type="domain" description="HTH gntR-type" evidence="7">
    <location>
        <begin position="12"/>
        <end position="80"/>
    </location>
</feature>
<dbReference type="GO" id="GO:0008483">
    <property type="term" value="F:transaminase activity"/>
    <property type="evidence" value="ECO:0007669"/>
    <property type="project" value="UniProtKB-KW"/>
</dbReference>
<dbReference type="InterPro" id="IPR036388">
    <property type="entry name" value="WH-like_DNA-bd_sf"/>
</dbReference>
<dbReference type="CDD" id="cd00609">
    <property type="entry name" value="AAT_like"/>
    <property type="match status" value="1"/>
</dbReference>
<dbReference type="RefSeq" id="WP_225349954.1">
    <property type="nucleotide sequence ID" value="NZ_BAMI01000045.1"/>
</dbReference>
<dbReference type="PANTHER" id="PTHR46577:SF1">
    <property type="entry name" value="HTH-TYPE TRANSCRIPTIONAL REGULATORY PROTEIN GABR"/>
    <property type="match status" value="1"/>
</dbReference>
<name>A0A0R1T4A9_9LACO</name>
<dbReference type="InterPro" id="IPR000524">
    <property type="entry name" value="Tscrpt_reg_HTH_GntR"/>
</dbReference>
<dbReference type="GO" id="GO:0003677">
    <property type="term" value="F:DNA binding"/>
    <property type="evidence" value="ECO:0007669"/>
    <property type="project" value="UniProtKB-KW"/>
</dbReference>
<dbReference type="PROSITE" id="PS50949">
    <property type="entry name" value="HTH_GNTR"/>
    <property type="match status" value="1"/>
</dbReference>
<dbReference type="InterPro" id="IPR015424">
    <property type="entry name" value="PyrdxlP-dep_Trfase"/>
</dbReference>
<dbReference type="PANTHER" id="PTHR46577">
    <property type="entry name" value="HTH-TYPE TRANSCRIPTIONAL REGULATORY PROTEIN GABR"/>
    <property type="match status" value="1"/>
</dbReference>
<evidence type="ECO:0000256" key="5">
    <source>
        <dbReference type="ARBA" id="ARBA00023125"/>
    </source>
</evidence>
<keyword evidence="4" id="KW-0805">Transcription regulation</keyword>